<keyword evidence="2" id="KW-1185">Reference proteome</keyword>
<dbReference type="AlphaFoldDB" id="A0A1H3YRE0"/>
<evidence type="ECO:0000313" key="1">
    <source>
        <dbReference type="EMBL" id="SEA14105.1"/>
    </source>
</evidence>
<proteinExistence type="predicted"/>
<dbReference type="EMBL" id="FNQY01000009">
    <property type="protein sequence ID" value="SEA14105.1"/>
    <property type="molecule type" value="Genomic_DNA"/>
</dbReference>
<reference evidence="1 2" key="1">
    <citation type="submission" date="2016-10" db="EMBL/GenBank/DDBJ databases">
        <authorList>
            <person name="de Groot N.N."/>
        </authorList>
    </citation>
    <scope>NUCLEOTIDE SEQUENCE [LARGE SCALE GENOMIC DNA]</scope>
    <source>
        <strain evidence="1 2">Vu-144</strain>
    </source>
</reference>
<name>A0A1H3YRE0_9BACT</name>
<organism evidence="1 2">
    <name type="scientific">Arachidicoccus rhizosphaerae</name>
    <dbReference type="NCBI Taxonomy" id="551991"/>
    <lineage>
        <taxon>Bacteria</taxon>
        <taxon>Pseudomonadati</taxon>
        <taxon>Bacteroidota</taxon>
        <taxon>Chitinophagia</taxon>
        <taxon>Chitinophagales</taxon>
        <taxon>Chitinophagaceae</taxon>
        <taxon>Arachidicoccus</taxon>
    </lineage>
</organism>
<protein>
    <submittedName>
        <fullName evidence="1">Uncharacterized protein</fullName>
    </submittedName>
</protein>
<gene>
    <name evidence="1" type="ORF">SAMN05192529_1098</name>
</gene>
<evidence type="ECO:0000313" key="2">
    <source>
        <dbReference type="Proteomes" id="UP000199041"/>
    </source>
</evidence>
<accession>A0A1H3YRE0</accession>
<dbReference type="Proteomes" id="UP000199041">
    <property type="component" value="Unassembled WGS sequence"/>
</dbReference>
<sequence>MQKGAIISAFCELHGTNLESIFGRIKKVGKYL</sequence>